<evidence type="ECO:0000313" key="1">
    <source>
        <dbReference type="EMBL" id="MBL0422376.1"/>
    </source>
</evidence>
<dbReference type="EMBL" id="JAEQNA010000008">
    <property type="protein sequence ID" value="MBL0422376.1"/>
    <property type="molecule type" value="Genomic_DNA"/>
</dbReference>
<protein>
    <submittedName>
        <fullName evidence="1">Uncharacterized protein</fullName>
    </submittedName>
</protein>
<keyword evidence="2" id="KW-1185">Reference proteome</keyword>
<dbReference type="Proteomes" id="UP000613011">
    <property type="component" value="Unassembled WGS sequence"/>
</dbReference>
<sequence>MTADEAYAILSGHCQFEVGKFYGHVEGLSLGTGLLYNDVRAPEFDQEQSVFMTVERQAYVLTHECDIDPANERAFNDHLLICPVIRVEDFVAEFEAEFSNRDALVGFLAAAARRQVSRVVFLPASPGLEQGGFLYLNALASTHVSVFSHQRPFAAVSAFGLQVIDYALQNHLLRQKAERLALGEYAH</sequence>
<organism evidence="1 2">
    <name type="scientific">Ramlibacter aurantiacus</name>
    <dbReference type="NCBI Taxonomy" id="2801330"/>
    <lineage>
        <taxon>Bacteria</taxon>
        <taxon>Pseudomonadati</taxon>
        <taxon>Pseudomonadota</taxon>
        <taxon>Betaproteobacteria</taxon>
        <taxon>Burkholderiales</taxon>
        <taxon>Comamonadaceae</taxon>
        <taxon>Ramlibacter</taxon>
    </lineage>
</organism>
<dbReference type="AlphaFoldDB" id="A0A937D8S1"/>
<name>A0A937D8S1_9BURK</name>
<accession>A0A937D8S1</accession>
<comment type="caution">
    <text evidence="1">The sequence shown here is derived from an EMBL/GenBank/DDBJ whole genome shotgun (WGS) entry which is preliminary data.</text>
</comment>
<gene>
    <name evidence="1" type="ORF">JI739_18655</name>
</gene>
<proteinExistence type="predicted"/>
<evidence type="ECO:0000313" key="2">
    <source>
        <dbReference type="Proteomes" id="UP000613011"/>
    </source>
</evidence>
<reference evidence="1" key="1">
    <citation type="submission" date="2021-01" db="EMBL/GenBank/DDBJ databases">
        <title>Ramlibacter sp. strain AW1 16S ribosomal RNA gene Genome sequencing and assembly.</title>
        <authorList>
            <person name="Kang M."/>
        </authorList>
    </citation>
    <scope>NUCLEOTIDE SEQUENCE</scope>
    <source>
        <strain evidence="1">AW1</strain>
    </source>
</reference>
<dbReference type="RefSeq" id="WP_201685458.1">
    <property type="nucleotide sequence ID" value="NZ_JAEQNA010000008.1"/>
</dbReference>